<comment type="caution">
    <text evidence="1">The sequence shown here is derived from an EMBL/GenBank/DDBJ whole genome shotgun (WGS) entry which is preliminary data.</text>
</comment>
<organism evidence="1 2">
    <name type="scientific">Paenibacillus nuruki</name>
    <dbReference type="NCBI Taxonomy" id="1886670"/>
    <lineage>
        <taxon>Bacteria</taxon>
        <taxon>Bacillati</taxon>
        <taxon>Bacillota</taxon>
        <taxon>Bacilli</taxon>
        <taxon>Bacillales</taxon>
        <taxon>Paenibacillaceae</taxon>
        <taxon>Paenibacillus</taxon>
    </lineage>
</organism>
<evidence type="ECO:0008006" key="3">
    <source>
        <dbReference type="Google" id="ProtNLM"/>
    </source>
</evidence>
<protein>
    <recommendedName>
        <fullName evidence="3">N-acetyltransferase domain-containing protein</fullName>
    </recommendedName>
</protein>
<proteinExistence type="predicted"/>
<dbReference type="RefSeq" id="WP_069328469.1">
    <property type="nucleotide sequence ID" value="NZ_MDER01000052.1"/>
</dbReference>
<reference evidence="1 2" key="1">
    <citation type="submission" date="2016-08" db="EMBL/GenBank/DDBJ databases">
        <title>Genome sequencing of Paenibacillus sp. TI45-13ar, isolated from Korean traditional nuruk.</title>
        <authorList>
            <person name="Kim S.-J."/>
        </authorList>
    </citation>
    <scope>NUCLEOTIDE SEQUENCE [LARGE SCALE GENOMIC DNA]</scope>
    <source>
        <strain evidence="1 2">TI45-13ar</strain>
    </source>
</reference>
<name>A0A1E3L2W0_9BACL</name>
<dbReference type="Proteomes" id="UP000094578">
    <property type="component" value="Unassembled WGS sequence"/>
</dbReference>
<dbReference type="PATRIC" id="fig|1886670.3.peg.3115"/>
<evidence type="ECO:0000313" key="2">
    <source>
        <dbReference type="Proteomes" id="UP000094578"/>
    </source>
</evidence>
<dbReference type="STRING" id="1886670.PTI45_03067"/>
<evidence type="ECO:0000313" key="1">
    <source>
        <dbReference type="EMBL" id="ODP27505.1"/>
    </source>
</evidence>
<keyword evidence="2" id="KW-1185">Reference proteome</keyword>
<dbReference type="EMBL" id="MDER01000052">
    <property type="protein sequence ID" value="ODP27505.1"/>
    <property type="molecule type" value="Genomic_DNA"/>
</dbReference>
<sequence length="180" mass="20205">MKEANGLFALDIVIDHLTPCLIKIETGEVCETEVSKVTAKDVSLVQLEDWNFDWQSLYQKHNIQLLKLTVEGSSIIEGLIAFEKMEGYVEIHLVESAPTNVGSRIYSGVGAHLFAIACKKSIDYGFEGYVAFNAKTNLIEHYMKVLNAESINARGRMVIDEQAALQLTKVYFQEGDVWNE</sequence>
<accession>A0A1E3L2W0</accession>
<gene>
    <name evidence="1" type="ORF">PTI45_03067</name>
</gene>
<dbReference type="AlphaFoldDB" id="A0A1E3L2W0"/>